<dbReference type="AlphaFoldDB" id="A0A318IRI7"/>
<name>A0A318IRI7_BURPY</name>
<reference evidence="1 2" key="1">
    <citation type="submission" date="2018-05" db="EMBL/GenBank/DDBJ databases">
        <title>Comparative genomics of bacterial root endophytes of switchgrass collected from native prairies over two seasons.</title>
        <authorList>
            <person name="Tang Y."/>
        </authorList>
    </citation>
    <scope>NUCLEOTIDE SEQUENCE [LARGE SCALE GENOMIC DNA]</scope>
    <source>
        <strain evidence="1 2">NFIX32</strain>
    </source>
</reference>
<proteinExistence type="predicted"/>
<evidence type="ECO:0000313" key="1">
    <source>
        <dbReference type="EMBL" id="PXX37643.1"/>
    </source>
</evidence>
<accession>A0A318IRI7</accession>
<comment type="caution">
    <text evidence="1">The sequence shown here is derived from an EMBL/GenBank/DDBJ whole genome shotgun (WGS) entry which is preliminary data.</text>
</comment>
<evidence type="ECO:0000313" key="2">
    <source>
        <dbReference type="Proteomes" id="UP000247755"/>
    </source>
</evidence>
<dbReference type="EMBL" id="QJJY01000004">
    <property type="protein sequence ID" value="PXX37643.1"/>
    <property type="molecule type" value="Genomic_DNA"/>
</dbReference>
<dbReference type="Proteomes" id="UP000247755">
    <property type="component" value="Unassembled WGS sequence"/>
</dbReference>
<protein>
    <submittedName>
        <fullName evidence="1">Uncharacterized protein</fullName>
    </submittedName>
</protein>
<organism evidence="1 2">
    <name type="scientific">Burkholderia pyrrocinia</name>
    <name type="common">Pseudomonas pyrrocinia</name>
    <dbReference type="NCBI Taxonomy" id="60550"/>
    <lineage>
        <taxon>Bacteria</taxon>
        <taxon>Pseudomonadati</taxon>
        <taxon>Pseudomonadota</taxon>
        <taxon>Betaproteobacteria</taxon>
        <taxon>Burkholderiales</taxon>
        <taxon>Burkholderiaceae</taxon>
        <taxon>Burkholderia</taxon>
        <taxon>Burkholderia cepacia complex</taxon>
    </lineage>
</organism>
<sequence length="112" mass="12483">MVHGAPPEVDVIDVETEGNRCQLSVFIGKPHLFRLDVFILGWRPLVDATLTLTALDELADAAQCGDAEGVHVAYERVHKLLSDPRNWMRAVPPTAEIFIDACRFRDDVKEAT</sequence>
<gene>
    <name evidence="1" type="ORF">NA66_1004291</name>
</gene>